<evidence type="ECO:0000256" key="2">
    <source>
        <dbReference type="ARBA" id="ARBA00022448"/>
    </source>
</evidence>
<dbReference type="InterPro" id="IPR001807">
    <property type="entry name" value="ClC"/>
</dbReference>
<comment type="caution">
    <text evidence="12">The sequence shown here is derived from an EMBL/GenBank/DDBJ whole genome shotgun (WGS) entry which is preliminary data.</text>
</comment>
<feature type="region of interest" description="Disordered" evidence="10">
    <location>
        <begin position="653"/>
        <end position="694"/>
    </location>
</feature>
<evidence type="ECO:0000256" key="7">
    <source>
        <dbReference type="ARBA" id="ARBA00023136"/>
    </source>
</evidence>
<comment type="subcellular location">
    <subcellularLocation>
        <location evidence="1">Membrane</location>
        <topology evidence="1">Multi-pass membrane protein</topology>
    </subcellularLocation>
</comment>
<keyword evidence="8" id="KW-0868">Chloride</keyword>
<feature type="transmembrane region" description="Helical" evidence="11">
    <location>
        <begin position="430"/>
        <end position="454"/>
    </location>
</feature>
<feature type="transmembrane region" description="Helical" evidence="11">
    <location>
        <begin position="6"/>
        <end position="22"/>
    </location>
</feature>
<feature type="coiled-coil region" evidence="9">
    <location>
        <begin position="1160"/>
        <end position="1187"/>
    </location>
</feature>
<feature type="transmembrane region" description="Helical" evidence="11">
    <location>
        <begin position="306"/>
        <end position="326"/>
    </location>
</feature>
<keyword evidence="13" id="KW-1185">Reference proteome</keyword>
<keyword evidence="7 11" id="KW-0472">Membrane</keyword>
<evidence type="ECO:0000313" key="12">
    <source>
        <dbReference type="EMBL" id="ETO31811.1"/>
    </source>
</evidence>
<evidence type="ECO:0000256" key="10">
    <source>
        <dbReference type="SAM" id="MobiDB-lite"/>
    </source>
</evidence>
<dbReference type="Pfam" id="PF00654">
    <property type="entry name" value="Voltage_CLC"/>
    <property type="match status" value="1"/>
</dbReference>
<evidence type="ECO:0000256" key="5">
    <source>
        <dbReference type="ARBA" id="ARBA00022989"/>
    </source>
</evidence>
<reference evidence="12 13" key="1">
    <citation type="journal article" date="2013" name="Curr. Biol.">
        <title>The Genome of the Foraminiferan Reticulomyxa filosa.</title>
        <authorList>
            <person name="Glockner G."/>
            <person name="Hulsmann N."/>
            <person name="Schleicher M."/>
            <person name="Noegel A.A."/>
            <person name="Eichinger L."/>
            <person name="Gallinger C."/>
            <person name="Pawlowski J."/>
            <person name="Sierra R."/>
            <person name="Euteneuer U."/>
            <person name="Pillet L."/>
            <person name="Moustafa A."/>
            <person name="Platzer M."/>
            <person name="Groth M."/>
            <person name="Szafranski K."/>
            <person name="Schliwa M."/>
        </authorList>
    </citation>
    <scope>NUCLEOTIDE SEQUENCE [LARGE SCALE GENOMIC DNA]</scope>
</reference>
<feature type="coiled-coil region" evidence="9">
    <location>
        <begin position="1018"/>
        <end position="1119"/>
    </location>
</feature>
<accession>X6P0R2</accession>
<keyword evidence="6" id="KW-0406">Ion transport</keyword>
<feature type="transmembrane region" description="Helical" evidence="11">
    <location>
        <begin position="391"/>
        <end position="410"/>
    </location>
</feature>
<evidence type="ECO:0000256" key="3">
    <source>
        <dbReference type="ARBA" id="ARBA00022692"/>
    </source>
</evidence>
<dbReference type="InterPro" id="IPR050970">
    <property type="entry name" value="Cl_channel_volt-gated"/>
</dbReference>
<feature type="transmembrane region" description="Helical" evidence="11">
    <location>
        <begin position="34"/>
        <end position="54"/>
    </location>
</feature>
<dbReference type="GO" id="GO:0016020">
    <property type="term" value="C:membrane"/>
    <property type="evidence" value="ECO:0007669"/>
    <property type="project" value="UniProtKB-SubCell"/>
</dbReference>
<dbReference type="SUPFAM" id="SSF54631">
    <property type="entry name" value="CBS-domain pair"/>
    <property type="match status" value="1"/>
</dbReference>
<dbReference type="OrthoDB" id="4564at2759"/>
<keyword evidence="2" id="KW-0813">Transport</keyword>
<dbReference type="Proteomes" id="UP000023152">
    <property type="component" value="Unassembled WGS sequence"/>
</dbReference>
<dbReference type="InterPro" id="IPR014743">
    <property type="entry name" value="Cl-channel_core"/>
</dbReference>
<evidence type="ECO:0000256" key="9">
    <source>
        <dbReference type="SAM" id="Coils"/>
    </source>
</evidence>
<organism evidence="12 13">
    <name type="scientific">Reticulomyxa filosa</name>
    <dbReference type="NCBI Taxonomy" id="46433"/>
    <lineage>
        <taxon>Eukaryota</taxon>
        <taxon>Sar</taxon>
        <taxon>Rhizaria</taxon>
        <taxon>Retaria</taxon>
        <taxon>Foraminifera</taxon>
        <taxon>Monothalamids</taxon>
        <taxon>Reticulomyxidae</taxon>
        <taxon>Reticulomyxa</taxon>
    </lineage>
</organism>
<feature type="transmembrane region" description="Helical" evidence="11">
    <location>
        <begin position="157"/>
        <end position="174"/>
    </location>
</feature>
<dbReference type="Gene3D" id="1.10.3080.10">
    <property type="entry name" value="Clc chloride channel"/>
    <property type="match status" value="1"/>
</dbReference>
<keyword evidence="4" id="KW-0677">Repeat</keyword>
<sequence>MGFFYALIAFNINLFSMLWWNLMFEIAENGQIAVLNFFGILAIKLFLILGSVYITGFRLAASGSGVPQLRAVLSGIWIREYLSLPTLCVKIIAVHLSIASALPTGLEGPFLHISAGLSRQLSRLKLFQHLDRRQVIYIDITYMYIYIYTYICICLELKTTNSIIYPLFLFFFFLKKKKKKLLGAGCAGALGAVFGAPIGGVLFSIEVTSTYYPVTNYWTAFCCGISASTFIKVLYRSVSHVSMFQHFIGDNATKFSKEGHETYKSGELPLFLLLGFLFGLVGLFVVKCNAWFVLFRRKYQAKYLGTNPYGITVAVVILFSTFQFFVGQFALGPARSAVADLFIQTHLEACGGDTKVPCSYTDWGDSDLIWKLGGATIIWMVFLPLLQTFQFPAGVVGPSYILGAFGGRFYGEIVRSCLEKNGLGTADTRVYAVVGAAASLASVTKTISPAVIIMEITSELTLSVPLLLAVIVGCGVVSAFGEGFFDSGLKLRGIPMLPIVPSQQYKHATETTTLNRPEEKEMPSLALDEKKEEPKSFQYTVLRLITATDVMEKTMFITVKPNPLELVEALVHTKNEWFPLVHSKSENVLVGEVQRNVLMDFLQTVAPDIYEEKIPARLRDEHLPNLDNYPTNLTKLDTIGPTGSFNWKKRSKSLLTRKSKDKGSAKTTDIPPERLANTGDTPSSNKTSKKEAKRRKCSLMAGGFLERLHLAPFQVIAEMPLSKIYTLFHILKPQNVYVTKYSRLIGVITELHLLELEKQIQMTKDAQPLNKIDNANKKNISRLFAYNNLVFVLFFCCVFFSFFFLMCASQSFFVPLLQAKREQYFLNFYFSPFLKQDRYCQWELFFFACEEIYVQSILKNDKSKCSNVRPCLKPFNLGNHRTKKSSYWLRDAKKAHDFAHIKCNFGLYFVKKKTNKKGRLQTNGETLSLFSPSHTEPFSAATGQGREGQIETFKFEIKKWKNKYELACKHRREAEDRNAKNAIALEEWKSRAKSFELEHSHFTRRHDHEMKEIQLSNQRDFQRAKISYEQKIEELNNKLISNESLTRQLQKVNNEIQNELESYREKFLSNKTYQSSLENKLEMSMQRMMEVQQSLSEQMDDAQNTLRDEKNECVRELERVKVQLKVKTDDCTFLRSHLDSERTEQCKRINDLQAKHHTHVNKLMNEIDILRKENLQLQQQKDDFSRSTQQISDSLDNTVCSFAFKLVKDNNKKLPCTFRNSSITRHKYTFRYKLAVKFLCELELESTRLNEKLKAIIFELDHSRAEVHLLVCLAFVDDRKKDIESTKEQSSKSDIRVNQLTETIRIQEAELENYKEENTELRNQLPQLQALIQKLRLENTQLTVNNEALQEMNTQLKKDIEENRKNSICVSKLQEANDKTEKLSQELSECYKKIERLSLQLENTKADLTKLSTTTSQFVKNITKKRASKIGSENRVLGSHLNRVEKENEELRKQLSNLKSCVKENKSTQDLLRQQLKKYSKIKKSLDNLQCMADVNDELIHANQLLRQEMSELV</sequence>
<feature type="transmembrane region" description="Helical" evidence="11">
    <location>
        <begin position="784"/>
        <end position="806"/>
    </location>
</feature>
<evidence type="ECO:0000256" key="6">
    <source>
        <dbReference type="ARBA" id="ARBA00023065"/>
    </source>
</evidence>
<proteinExistence type="predicted"/>
<evidence type="ECO:0000256" key="1">
    <source>
        <dbReference type="ARBA" id="ARBA00004141"/>
    </source>
</evidence>
<name>X6P0R2_RETFI</name>
<dbReference type="InterPro" id="IPR046342">
    <property type="entry name" value="CBS_dom_sf"/>
</dbReference>
<feature type="coiled-coil region" evidence="9">
    <location>
        <begin position="1297"/>
        <end position="1464"/>
    </location>
</feature>
<keyword evidence="5 11" id="KW-1133">Transmembrane helix</keyword>
<dbReference type="PANTHER" id="PTHR45720">
    <property type="entry name" value="CHLORIDE CHANNEL PROTEIN 2"/>
    <property type="match status" value="1"/>
</dbReference>
<dbReference type="Gene3D" id="3.10.580.10">
    <property type="entry name" value="CBS-domain"/>
    <property type="match status" value="2"/>
</dbReference>
<keyword evidence="3 11" id="KW-0812">Transmembrane</keyword>
<evidence type="ECO:0000256" key="4">
    <source>
        <dbReference type="ARBA" id="ARBA00022737"/>
    </source>
</evidence>
<keyword evidence="9" id="KW-0175">Coiled coil</keyword>
<dbReference type="EMBL" id="ASPP01004674">
    <property type="protein sequence ID" value="ETO31811.1"/>
    <property type="molecule type" value="Genomic_DNA"/>
</dbReference>
<dbReference type="GO" id="GO:0005247">
    <property type="term" value="F:voltage-gated chloride channel activity"/>
    <property type="evidence" value="ECO:0007669"/>
    <property type="project" value="TreeGrafter"/>
</dbReference>
<dbReference type="SUPFAM" id="SSF81340">
    <property type="entry name" value="Clc chloride channel"/>
    <property type="match status" value="1"/>
</dbReference>
<gene>
    <name evidence="12" type="ORF">RFI_05307</name>
</gene>
<evidence type="ECO:0000256" key="11">
    <source>
        <dbReference type="SAM" id="Phobius"/>
    </source>
</evidence>
<evidence type="ECO:0000256" key="8">
    <source>
        <dbReference type="ARBA" id="ARBA00023214"/>
    </source>
</evidence>
<feature type="transmembrane region" description="Helical" evidence="11">
    <location>
        <begin position="181"/>
        <end position="205"/>
    </location>
</feature>
<protein>
    <submittedName>
        <fullName evidence="12">CLC-type chloride cHannel family member (Clh-4)</fullName>
    </submittedName>
</protein>
<feature type="transmembrane region" description="Helical" evidence="11">
    <location>
        <begin position="466"/>
        <end position="485"/>
    </location>
</feature>
<dbReference type="PANTHER" id="PTHR45720:SF10">
    <property type="entry name" value="CHLORIDE CHANNEL PROTEIN 2"/>
    <property type="match status" value="1"/>
</dbReference>
<dbReference type="PRINTS" id="PR00762">
    <property type="entry name" value="CLCHANNEL"/>
</dbReference>
<evidence type="ECO:0000313" key="13">
    <source>
        <dbReference type="Proteomes" id="UP000023152"/>
    </source>
</evidence>
<feature type="transmembrane region" description="Helical" evidence="11">
    <location>
        <begin position="270"/>
        <end position="294"/>
    </location>
</feature>